<dbReference type="EMBL" id="MPOG01000006">
    <property type="protein sequence ID" value="OOH97161.1"/>
    <property type="molecule type" value="Genomic_DNA"/>
</dbReference>
<accession>A0A1T3F9R9</accession>
<dbReference type="InterPro" id="IPR001387">
    <property type="entry name" value="Cro/C1-type_HTH"/>
</dbReference>
<dbReference type="OrthoDB" id="959032at2"/>
<dbReference type="Gene3D" id="1.10.260.40">
    <property type="entry name" value="lambda repressor-like DNA-binding domains"/>
    <property type="match status" value="1"/>
</dbReference>
<dbReference type="CDD" id="cd00093">
    <property type="entry name" value="HTH_XRE"/>
    <property type="match status" value="1"/>
</dbReference>
<sequence>MNLNTKWRKLRNLRKISQAEIADTLQVSQTAYNKWEAGTAIPSLNNILKISRFYDIYIEELINEDPIHIFEIIGKRVKLTEKLAYSITKNQNEIIQLIRQQNELLSGILKG</sequence>
<feature type="domain" description="HTH cro/C1-type" evidence="2">
    <location>
        <begin position="8"/>
        <end position="61"/>
    </location>
</feature>
<keyword evidence="1" id="KW-0238">DNA-binding</keyword>
<evidence type="ECO:0000259" key="2">
    <source>
        <dbReference type="PROSITE" id="PS50943"/>
    </source>
</evidence>
<dbReference type="PROSITE" id="PS50943">
    <property type="entry name" value="HTH_CROC1"/>
    <property type="match status" value="1"/>
</dbReference>
<dbReference type="Pfam" id="PF01381">
    <property type="entry name" value="HTH_3"/>
    <property type="match status" value="1"/>
</dbReference>
<evidence type="ECO:0000313" key="4">
    <source>
        <dbReference type="Proteomes" id="UP000188947"/>
    </source>
</evidence>
<protein>
    <submittedName>
        <fullName evidence="3">Transcriptional regulator</fullName>
    </submittedName>
</protein>
<reference evidence="3 4" key="1">
    <citation type="submission" date="2016-11" db="EMBL/GenBank/DDBJ databases">
        <title>Genome sequence and comparative genomic analysis of clinical strain Elizabethkingia meningoseptica 61421 PRCM.</title>
        <authorList>
            <person name="Wang M."/>
            <person name="Hu S."/>
            <person name="Cao L."/>
            <person name="Jiang T."/>
            <person name="Zhou Y."/>
            <person name="Ming D."/>
        </authorList>
    </citation>
    <scope>NUCLEOTIDE SEQUENCE [LARGE SCALE GENOMIC DNA]</scope>
    <source>
        <strain evidence="3 4">61421 PRCM</strain>
    </source>
</reference>
<comment type="caution">
    <text evidence="3">The sequence shown here is derived from an EMBL/GenBank/DDBJ whole genome shotgun (WGS) entry which is preliminary data.</text>
</comment>
<organism evidence="3 4">
    <name type="scientific">Elizabethkingia meningoseptica</name>
    <name type="common">Chryseobacterium meningosepticum</name>
    <dbReference type="NCBI Taxonomy" id="238"/>
    <lineage>
        <taxon>Bacteria</taxon>
        <taxon>Pseudomonadati</taxon>
        <taxon>Bacteroidota</taxon>
        <taxon>Flavobacteriia</taxon>
        <taxon>Flavobacteriales</taxon>
        <taxon>Weeksellaceae</taxon>
        <taxon>Elizabethkingia</taxon>
    </lineage>
</organism>
<gene>
    <name evidence="3" type="ORF">BMF97_04670</name>
</gene>
<dbReference type="GO" id="GO:0003677">
    <property type="term" value="F:DNA binding"/>
    <property type="evidence" value="ECO:0007669"/>
    <property type="project" value="UniProtKB-KW"/>
</dbReference>
<name>A0A1T3F9R9_ELIME</name>
<proteinExistence type="predicted"/>
<dbReference type="PANTHER" id="PTHR46558:SF4">
    <property type="entry name" value="DNA-BIDING PHAGE PROTEIN"/>
    <property type="match status" value="1"/>
</dbReference>
<keyword evidence="4" id="KW-1185">Reference proteome</keyword>
<dbReference type="Proteomes" id="UP000188947">
    <property type="component" value="Unassembled WGS sequence"/>
</dbReference>
<dbReference type="SMART" id="SM00530">
    <property type="entry name" value="HTH_XRE"/>
    <property type="match status" value="1"/>
</dbReference>
<dbReference type="AlphaFoldDB" id="A0A1T3F9R9"/>
<evidence type="ECO:0000256" key="1">
    <source>
        <dbReference type="ARBA" id="ARBA00023125"/>
    </source>
</evidence>
<dbReference type="RefSeq" id="WP_070905381.1">
    <property type="nucleotide sequence ID" value="NZ_CP016378.1"/>
</dbReference>
<dbReference type="SUPFAM" id="SSF47413">
    <property type="entry name" value="lambda repressor-like DNA-binding domains"/>
    <property type="match status" value="1"/>
</dbReference>
<dbReference type="InterPro" id="IPR010982">
    <property type="entry name" value="Lambda_DNA-bd_dom_sf"/>
</dbReference>
<evidence type="ECO:0000313" key="3">
    <source>
        <dbReference type="EMBL" id="OOH97161.1"/>
    </source>
</evidence>
<dbReference type="PANTHER" id="PTHR46558">
    <property type="entry name" value="TRACRIPTIONAL REGULATORY PROTEIN-RELATED-RELATED"/>
    <property type="match status" value="1"/>
</dbReference>